<dbReference type="AlphaFoldDB" id="A0AB34KAD2"/>
<feature type="compositionally biased region" description="Polar residues" evidence="1">
    <location>
        <begin position="53"/>
        <end position="62"/>
    </location>
</feature>
<dbReference type="RefSeq" id="XP_069224988.1">
    <property type="nucleotide sequence ID" value="XM_069377928.1"/>
</dbReference>
<feature type="compositionally biased region" description="Basic and acidic residues" evidence="1">
    <location>
        <begin position="166"/>
        <end position="189"/>
    </location>
</feature>
<feature type="compositionally biased region" description="Polar residues" evidence="1">
    <location>
        <begin position="135"/>
        <end position="155"/>
    </location>
</feature>
<proteinExistence type="predicted"/>
<evidence type="ECO:0000313" key="2">
    <source>
        <dbReference type="EMBL" id="KAL1581880.1"/>
    </source>
</evidence>
<dbReference type="GeneID" id="96010766"/>
<protein>
    <submittedName>
        <fullName evidence="2">Uncharacterized protein</fullName>
    </submittedName>
</protein>
<keyword evidence="3" id="KW-1185">Reference proteome</keyword>
<feature type="compositionally biased region" description="Polar residues" evidence="1">
    <location>
        <begin position="72"/>
        <end position="106"/>
    </location>
</feature>
<accession>A0AB34KAD2</accession>
<evidence type="ECO:0000313" key="3">
    <source>
        <dbReference type="Proteomes" id="UP000803884"/>
    </source>
</evidence>
<dbReference type="Proteomes" id="UP000803884">
    <property type="component" value="Unassembled WGS sequence"/>
</dbReference>
<feature type="region of interest" description="Disordered" evidence="1">
    <location>
        <begin position="34"/>
        <end position="198"/>
    </location>
</feature>
<name>A0AB34KAD2_9PEZI</name>
<feature type="compositionally biased region" description="Polar residues" evidence="1">
    <location>
        <begin position="118"/>
        <end position="128"/>
    </location>
</feature>
<sequence length="320" mass="36166">MTLPPRHSNKRIWLPRRQTQAHLRACLTYNSRTSRARHCQHPHPPLHSHPTHQYSGGNQTTMAPKPPKITPTAESQPLTMPTSQDFNAKSFQPKPSSSGPSVNSTLPIRRRPSPPHSLGSTQTLQSRSEAMFGQSEGSDSGDGAQQEQRQNNALQTMVRPISPPDRYAEKQRESRNKAEKTEPARENISRESGSATTNTQHPALVMRKYVDWLAASDRPEINKALDILANTSPVPDNVEQLSERVKAFGICDYRRLLIYSSVIRRFDSWKVKAANSTIHFPQHVIDASSDARTQSDEFLADMRDHDIAMQAWRNEYGRDY</sequence>
<comment type="caution">
    <text evidence="2">The sequence shown here is derived from an EMBL/GenBank/DDBJ whole genome shotgun (WGS) entry which is preliminary data.</text>
</comment>
<gene>
    <name evidence="2" type="ORF">WHR41_09324</name>
</gene>
<organism evidence="2 3">
    <name type="scientific">Cladosporium halotolerans</name>
    <dbReference type="NCBI Taxonomy" id="1052096"/>
    <lineage>
        <taxon>Eukaryota</taxon>
        <taxon>Fungi</taxon>
        <taxon>Dikarya</taxon>
        <taxon>Ascomycota</taxon>
        <taxon>Pezizomycotina</taxon>
        <taxon>Dothideomycetes</taxon>
        <taxon>Dothideomycetidae</taxon>
        <taxon>Cladosporiales</taxon>
        <taxon>Cladosporiaceae</taxon>
        <taxon>Cladosporium</taxon>
    </lineage>
</organism>
<dbReference type="EMBL" id="JAAQHG020000111">
    <property type="protein sequence ID" value="KAL1581880.1"/>
    <property type="molecule type" value="Genomic_DNA"/>
</dbReference>
<feature type="compositionally biased region" description="Basic residues" evidence="1">
    <location>
        <begin position="34"/>
        <end position="50"/>
    </location>
</feature>
<reference evidence="2 3" key="1">
    <citation type="journal article" date="2020" name="Microbiol. Resour. Announc.">
        <title>Draft Genome Sequence of a Cladosporium Species Isolated from the Mesophotic Ascidian Didemnum maculosum.</title>
        <authorList>
            <person name="Gioti A."/>
            <person name="Siaperas R."/>
            <person name="Nikolaivits E."/>
            <person name="Le Goff G."/>
            <person name="Ouazzani J."/>
            <person name="Kotoulas G."/>
            <person name="Topakas E."/>
        </authorList>
    </citation>
    <scope>NUCLEOTIDE SEQUENCE [LARGE SCALE GENOMIC DNA]</scope>
    <source>
        <strain evidence="2 3">TM138-S3</strain>
    </source>
</reference>
<evidence type="ECO:0000256" key="1">
    <source>
        <dbReference type="SAM" id="MobiDB-lite"/>
    </source>
</evidence>